<dbReference type="InterPro" id="IPR010626">
    <property type="entry name" value="DUF1217"/>
</dbReference>
<dbReference type="RefSeq" id="WP_104828502.1">
    <property type="nucleotide sequence ID" value="NZ_PJCH01000003.1"/>
</dbReference>
<dbReference type="Proteomes" id="UP000239504">
    <property type="component" value="Unassembled WGS sequence"/>
</dbReference>
<keyword evidence="1" id="KW-0966">Cell projection</keyword>
<dbReference type="InterPro" id="IPR023157">
    <property type="entry name" value="AGR-C-984p-like_sf"/>
</dbReference>
<dbReference type="EMBL" id="PJCH01000003">
    <property type="protein sequence ID" value="PQA88865.1"/>
    <property type="molecule type" value="Genomic_DNA"/>
</dbReference>
<comment type="caution">
    <text evidence="1">The sequence shown here is derived from an EMBL/GenBank/DDBJ whole genome shotgun (WGS) entry which is preliminary data.</text>
</comment>
<dbReference type="Pfam" id="PF06748">
    <property type="entry name" value="DUF1217"/>
    <property type="match status" value="1"/>
</dbReference>
<proteinExistence type="predicted"/>
<keyword evidence="1" id="KW-0282">Flagellum</keyword>
<dbReference type="AlphaFoldDB" id="A0A2S7K8M8"/>
<sequence>MTFNPAIPLDGYIGWRVFQKNADKQFEIFQKSPEIVRNMEYFREHIEEATTAEKLVKDRKLLTVALGAFGLQDELDKKAFIQKILEEGTDFNDSFANRLSDPRWRDFANAFGYGNFTGSRVGIESFREQVANDYLERAFEVSVGEVNTNMRLAMNFRREISRIAEGANVDDVGWFQIMGQEPLRAVMEGALGLPSSIGSADIDKQKELFERKADQFFGGKSAAIFKDPVKVEDALRRFFLQSEIANGPSASTPGFAALTVLGNGGGNANGGLSGAGIANLLISNFG</sequence>
<keyword evidence="1" id="KW-0969">Cilium</keyword>
<reference evidence="1 2" key="1">
    <citation type="submission" date="2017-12" db="EMBL/GenBank/DDBJ databases">
        <authorList>
            <person name="Hurst M.R.H."/>
        </authorList>
    </citation>
    <scope>NUCLEOTIDE SEQUENCE [LARGE SCALE GENOMIC DNA]</scope>
    <source>
        <strain evidence="1 2">SY-3-19</strain>
    </source>
</reference>
<dbReference type="OrthoDB" id="7824597at2"/>
<dbReference type="SUPFAM" id="SSF158837">
    <property type="entry name" value="AGR C 984p-like"/>
    <property type="match status" value="1"/>
</dbReference>
<evidence type="ECO:0000313" key="1">
    <source>
        <dbReference type="EMBL" id="PQA88865.1"/>
    </source>
</evidence>
<accession>A0A2S7K8M8</accession>
<evidence type="ECO:0000313" key="2">
    <source>
        <dbReference type="Proteomes" id="UP000239504"/>
    </source>
</evidence>
<organism evidence="1 2">
    <name type="scientific">Hyphococcus luteus</name>
    <dbReference type="NCBI Taxonomy" id="2058213"/>
    <lineage>
        <taxon>Bacteria</taxon>
        <taxon>Pseudomonadati</taxon>
        <taxon>Pseudomonadota</taxon>
        <taxon>Alphaproteobacteria</taxon>
        <taxon>Parvularculales</taxon>
        <taxon>Parvularculaceae</taxon>
        <taxon>Hyphococcus</taxon>
    </lineage>
</organism>
<dbReference type="Gene3D" id="1.10.3700.10">
    <property type="entry name" value="AGR C 984p-like"/>
    <property type="match status" value="1"/>
</dbReference>
<protein>
    <submittedName>
        <fullName evidence="1">Flagellar protein</fullName>
    </submittedName>
</protein>
<name>A0A2S7K8M8_9PROT</name>
<gene>
    <name evidence="1" type="ORF">CW354_02585</name>
</gene>
<keyword evidence="2" id="KW-1185">Reference proteome</keyword>